<evidence type="ECO:0000313" key="2">
    <source>
        <dbReference type="Proteomes" id="UP000197065"/>
    </source>
</evidence>
<reference evidence="1 2" key="1">
    <citation type="submission" date="2017-06" db="EMBL/GenBank/DDBJ databases">
        <authorList>
            <person name="Kim H.J."/>
            <person name="Triplett B.A."/>
        </authorList>
    </citation>
    <scope>NUCLEOTIDE SEQUENCE [LARGE SCALE GENOMIC DNA]</scope>
    <source>
        <strain evidence="1 2">B29T1</strain>
    </source>
</reference>
<dbReference type="EMBL" id="FYEH01000005">
    <property type="protein sequence ID" value="SNB66886.1"/>
    <property type="molecule type" value="Genomic_DNA"/>
</dbReference>
<proteinExistence type="predicted"/>
<dbReference type="Proteomes" id="UP000197065">
    <property type="component" value="Unassembled WGS sequence"/>
</dbReference>
<organism evidence="1 2">
    <name type="scientific">Arboricoccus pini</name>
    <dbReference type="NCBI Taxonomy" id="1963835"/>
    <lineage>
        <taxon>Bacteria</taxon>
        <taxon>Pseudomonadati</taxon>
        <taxon>Pseudomonadota</taxon>
        <taxon>Alphaproteobacteria</taxon>
        <taxon>Geminicoccales</taxon>
        <taxon>Geminicoccaceae</taxon>
        <taxon>Arboricoccus</taxon>
    </lineage>
</organism>
<name>A0A212R493_9PROT</name>
<accession>A0A212R493</accession>
<sequence>MEKPSPDQASVAVSSEGLVQFGVKMVTWAGQRTTKFVDAALAALAPAIVLKVTGLLPVLLEAVVAVARAVTH</sequence>
<gene>
    <name evidence="1" type="ORF">SAMN07250955_105210</name>
</gene>
<keyword evidence="2" id="KW-1185">Reference proteome</keyword>
<dbReference type="AlphaFoldDB" id="A0A212R493"/>
<protein>
    <submittedName>
        <fullName evidence="1">Uncharacterized protein</fullName>
    </submittedName>
</protein>
<evidence type="ECO:0000313" key="1">
    <source>
        <dbReference type="EMBL" id="SNB66886.1"/>
    </source>
</evidence>